<keyword evidence="1" id="KW-1133">Transmembrane helix</keyword>
<dbReference type="Pfam" id="PF04536">
    <property type="entry name" value="TPM_phosphatase"/>
    <property type="match status" value="1"/>
</dbReference>
<sequence>MLKQKLIVLLAILILAMPFAFAVDYPSPTSDFYVEDYADLLASDTEQTIIETSAALEAASGAQIVVVTVPSLEGDTVENYAYNLFQNWGIGDADKNNGVLLLIAMDDRMTRIEVGYGLEGILNDGKTGRIQDDYLIENLKAGDYDAGVLGTYLAIAEEVYQEYDLSADDLAAQNVYYNPVAETSDSGGITIGKIIIGIIVFILMLFDIIFNRGRIIRMLAYASMRGGGRGGGGGFGGGGGRSGGGGSSRSF</sequence>
<comment type="caution">
    <text evidence="4">The sequence shown here is derived from an EMBL/GenBank/DDBJ whole genome shotgun (WGS) entry which is preliminary data.</text>
</comment>
<dbReference type="PANTHER" id="PTHR30373">
    <property type="entry name" value="UPF0603 PROTEIN YGCG"/>
    <property type="match status" value="1"/>
</dbReference>
<dbReference type="InterPro" id="IPR007621">
    <property type="entry name" value="TPM_dom"/>
</dbReference>
<feature type="chain" id="PRO_5047094478" evidence="2">
    <location>
        <begin position="23"/>
        <end position="251"/>
    </location>
</feature>
<evidence type="ECO:0000259" key="3">
    <source>
        <dbReference type="Pfam" id="PF04536"/>
    </source>
</evidence>
<keyword evidence="1" id="KW-0812">Transmembrane</keyword>
<keyword evidence="5" id="KW-1185">Reference proteome</keyword>
<evidence type="ECO:0000313" key="4">
    <source>
        <dbReference type="EMBL" id="MBS7525443.1"/>
    </source>
</evidence>
<protein>
    <submittedName>
        <fullName evidence="4">TPM domain-containing protein</fullName>
    </submittedName>
</protein>
<gene>
    <name evidence="4" type="ORF">KHM83_01985</name>
</gene>
<dbReference type="Gene3D" id="3.10.310.50">
    <property type="match status" value="1"/>
</dbReference>
<feature type="transmembrane region" description="Helical" evidence="1">
    <location>
        <begin position="191"/>
        <end position="210"/>
    </location>
</feature>
<evidence type="ECO:0000256" key="2">
    <source>
        <dbReference type="SAM" id="SignalP"/>
    </source>
</evidence>
<evidence type="ECO:0000256" key="1">
    <source>
        <dbReference type="SAM" id="Phobius"/>
    </source>
</evidence>
<dbReference type="Proteomes" id="UP000746471">
    <property type="component" value="Unassembled WGS sequence"/>
</dbReference>
<dbReference type="PANTHER" id="PTHR30373:SF2">
    <property type="entry name" value="UPF0603 PROTEIN YGCG"/>
    <property type="match status" value="1"/>
</dbReference>
<accession>A0ABS5PJX6</accession>
<dbReference type="EMBL" id="JAHBCL010000002">
    <property type="protein sequence ID" value="MBS7525443.1"/>
    <property type="molecule type" value="Genomic_DNA"/>
</dbReference>
<feature type="signal peptide" evidence="2">
    <location>
        <begin position="1"/>
        <end position="22"/>
    </location>
</feature>
<reference evidence="4 5" key="1">
    <citation type="submission" date="2021-05" db="EMBL/GenBank/DDBJ databases">
        <title>Fusibacter ferrireducens sp. nov., an anaerobic, sulfur- and Fe-reducing bacterium isolated from the mangrove sediment.</title>
        <authorList>
            <person name="Qiu D."/>
        </authorList>
    </citation>
    <scope>NUCLEOTIDE SEQUENCE [LARGE SCALE GENOMIC DNA]</scope>
    <source>
        <strain evidence="4 5">DSM 12116</strain>
    </source>
</reference>
<organism evidence="4 5">
    <name type="scientific">Fusibacter paucivorans</name>
    <dbReference type="NCBI Taxonomy" id="76009"/>
    <lineage>
        <taxon>Bacteria</taxon>
        <taxon>Bacillati</taxon>
        <taxon>Bacillota</taxon>
        <taxon>Clostridia</taxon>
        <taxon>Eubacteriales</taxon>
        <taxon>Eubacteriales Family XII. Incertae Sedis</taxon>
        <taxon>Fusibacter</taxon>
    </lineage>
</organism>
<proteinExistence type="predicted"/>
<keyword evidence="2" id="KW-0732">Signal</keyword>
<feature type="domain" description="TPM" evidence="3">
    <location>
        <begin position="34"/>
        <end position="157"/>
    </location>
</feature>
<name>A0ABS5PJX6_9FIRM</name>
<keyword evidence="1" id="KW-0472">Membrane</keyword>
<evidence type="ECO:0000313" key="5">
    <source>
        <dbReference type="Proteomes" id="UP000746471"/>
    </source>
</evidence>